<dbReference type="Pfam" id="PF03155">
    <property type="entry name" value="Alg6_Alg8"/>
    <property type="match status" value="1"/>
</dbReference>
<keyword evidence="13" id="KW-1185">Reference proteome</keyword>
<dbReference type="GO" id="GO:0006487">
    <property type="term" value="P:protein N-linked glycosylation"/>
    <property type="evidence" value="ECO:0007669"/>
    <property type="project" value="TreeGrafter"/>
</dbReference>
<evidence type="ECO:0000256" key="10">
    <source>
        <dbReference type="RuleBase" id="RU363110"/>
    </source>
</evidence>
<protein>
    <recommendedName>
        <fullName evidence="10">Alpha-1,3-glucosyltransferase</fullName>
        <ecNumber evidence="10">2.4.1.-</ecNumber>
    </recommendedName>
</protein>
<feature type="compositionally biased region" description="Gly residues" evidence="11">
    <location>
        <begin position="480"/>
        <end position="500"/>
    </location>
</feature>
<comment type="similarity">
    <text evidence="3 10">Belongs to the ALG6/ALG8 glucosyltransferase family.</text>
</comment>
<dbReference type="Proteomes" id="UP000265515">
    <property type="component" value="Unassembled WGS sequence"/>
</dbReference>
<keyword evidence="8 10" id="KW-1133">Transmembrane helix</keyword>
<dbReference type="AlphaFoldDB" id="A0A388JR34"/>
<feature type="transmembrane region" description="Helical" evidence="10">
    <location>
        <begin position="251"/>
        <end position="268"/>
    </location>
</feature>
<comment type="caution">
    <text evidence="10">Lacks conserved residue(s) required for the propagation of feature annotation.</text>
</comment>
<dbReference type="PANTHER" id="PTHR12413:SF2">
    <property type="entry name" value="DOLICHYL PYROPHOSPHATE GLC1MAN9GLCNAC2 ALPHA-1,3-GLUCOSYLTRANSFERASE-RELATED"/>
    <property type="match status" value="1"/>
</dbReference>
<evidence type="ECO:0000256" key="7">
    <source>
        <dbReference type="ARBA" id="ARBA00022824"/>
    </source>
</evidence>
<sequence>MAAVGGGVKGMKSVLSSRDAKESQCSARHVSLSALFRLFVIATCLKLLLVPSYHSTDFEVHRNWLAVTHSLPINQWYVDETSPWTLDYPPFFAWFERLLSVPASHVEPKMVHLKEGLNHASDRAVLFQRATVMAADIILFASVYYFLRGGQQWSWTAQRDRLLGFAILLSPGLMIVDHIHFQYNGMLMGMLIFSLSMMERGDRDLQGAVVFAILVCFKHLFAVAGPLYAVYLLRHYCGGNVGKAMGSFVKLGGSVLGVVAVAFGPFVLHGQVQQVLRRLFPFGRGLCHAYWAPNAWAIYNVADKALTVLLPMVGIPVSKQHASMTGGLVGDSAGHVVLPQIRPPMAMVLTLVAMVPCLVRAWRHPRPREFIRLVVYANLCGFMFGWHVHEKAALTFVVPFSLISTNSAEEAGEFLFLSTEEREGEEEEEEEEWEGREKEREEAWEKEGKEQERGYGAGRGGGGGGGGTGGKAGEAAEGGRAAGGAGGAATEGAGEGEGGVGEGACAKRCTVLREYVGIIPRATLRWWIKRRMVVDQTWEDLRQYGYATNYFFREKLRMSLRVFREIAKACAPRLQWQMTFYRESLQPDQIVAYALYMWVLGETYESNTCNLDIGRASSLVAVRDFTAALLRVYADNIAWSTGVRKLVGYRSSCHYMRVLQLSSLWACAEAGSLFRGPPVILSHGVRTSGYLLGDNGYPSLKWIVAAYGGINQHTDEERFDNKQGGERSCEEGVRRLKGMWRLFLRIHKTNLETVLQQFVAVCTIHIILIDAGILFDENLLWEVEANGVLQRMDLDIQCPLRPVCVETSTSEAFARPDALAERMKRE</sequence>
<dbReference type="EC" id="2.4.1.-" evidence="10"/>
<evidence type="ECO:0000256" key="1">
    <source>
        <dbReference type="ARBA" id="ARBA00004477"/>
    </source>
</evidence>
<dbReference type="GO" id="GO:0042283">
    <property type="term" value="F:dolichyl pyrophosphate Glc1Man9GlcNAc2 alpha-1,3-glucosyltransferase activity"/>
    <property type="evidence" value="ECO:0007669"/>
    <property type="project" value="TreeGrafter"/>
</dbReference>
<dbReference type="STRING" id="69332.A0A388JR34"/>
<comment type="caution">
    <text evidence="12">The sequence shown here is derived from an EMBL/GenBank/DDBJ whole genome shotgun (WGS) entry which is preliminary data.</text>
</comment>
<dbReference type="InterPro" id="IPR004856">
    <property type="entry name" value="Glyco_trans_ALG6/ALG8"/>
</dbReference>
<evidence type="ECO:0000313" key="13">
    <source>
        <dbReference type="Proteomes" id="UP000265515"/>
    </source>
</evidence>
<evidence type="ECO:0000256" key="6">
    <source>
        <dbReference type="ARBA" id="ARBA00022692"/>
    </source>
</evidence>
<evidence type="ECO:0000256" key="8">
    <source>
        <dbReference type="ARBA" id="ARBA00022989"/>
    </source>
</evidence>
<evidence type="ECO:0000256" key="2">
    <source>
        <dbReference type="ARBA" id="ARBA00004922"/>
    </source>
</evidence>
<dbReference type="Gramene" id="GBG60228">
    <property type="protein sequence ID" value="GBG60228"/>
    <property type="gene ID" value="CBR_g3471"/>
</dbReference>
<keyword evidence="9 10" id="KW-0472">Membrane</keyword>
<evidence type="ECO:0000313" key="12">
    <source>
        <dbReference type="EMBL" id="GBG60228.1"/>
    </source>
</evidence>
<evidence type="ECO:0000256" key="9">
    <source>
        <dbReference type="ARBA" id="ARBA00023136"/>
    </source>
</evidence>
<name>A0A388JR34_CHABU</name>
<feature type="compositionally biased region" description="Gly residues" evidence="11">
    <location>
        <begin position="455"/>
        <end position="472"/>
    </location>
</feature>
<evidence type="ECO:0000256" key="11">
    <source>
        <dbReference type="SAM" id="MobiDB-lite"/>
    </source>
</evidence>
<gene>
    <name evidence="12" type="ORF">CBR_g3471</name>
</gene>
<keyword evidence="5 10" id="KW-0808">Transferase</keyword>
<organism evidence="12 13">
    <name type="scientific">Chara braunii</name>
    <name type="common">Braun's stonewort</name>
    <dbReference type="NCBI Taxonomy" id="69332"/>
    <lineage>
        <taxon>Eukaryota</taxon>
        <taxon>Viridiplantae</taxon>
        <taxon>Streptophyta</taxon>
        <taxon>Charophyceae</taxon>
        <taxon>Charales</taxon>
        <taxon>Characeae</taxon>
        <taxon>Chara</taxon>
    </lineage>
</organism>
<dbReference type="PANTHER" id="PTHR12413">
    <property type="entry name" value="DOLICHYL GLYCOSYLTRANSFERASE"/>
    <property type="match status" value="1"/>
</dbReference>
<evidence type="ECO:0000256" key="3">
    <source>
        <dbReference type="ARBA" id="ARBA00008715"/>
    </source>
</evidence>
<evidence type="ECO:0000256" key="4">
    <source>
        <dbReference type="ARBA" id="ARBA00022676"/>
    </source>
</evidence>
<keyword evidence="7 10" id="KW-0256">Endoplasmic reticulum</keyword>
<proteinExistence type="inferred from homology"/>
<feature type="region of interest" description="Disordered" evidence="11">
    <location>
        <begin position="418"/>
        <end position="500"/>
    </location>
</feature>
<reference evidence="12 13" key="1">
    <citation type="journal article" date="2018" name="Cell">
        <title>The Chara Genome: Secondary Complexity and Implications for Plant Terrestrialization.</title>
        <authorList>
            <person name="Nishiyama T."/>
            <person name="Sakayama H."/>
            <person name="Vries J.D."/>
            <person name="Buschmann H."/>
            <person name="Saint-Marcoux D."/>
            <person name="Ullrich K.K."/>
            <person name="Haas F.B."/>
            <person name="Vanderstraeten L."/>
            <person name="Becker D."/>
            <person name="Lang D."/>
            <person name="Vosolsobe S."/>
            <person name="Rombauts S."/>
            <person name="Wilhelmsson P.K.I."/>
            <person name="Janitza P."/>
            <person name="Kern R."/>
            <person name="Heyl A."/>
            <person name="Rumpler F."/>
            <person name="Villalobos L.I.A.C."/>
            <person name="Clay J.M."/>
            <person name="Skokan R."/>
            <person name="Toyoda A."/>
            <person name="Suzuki Y."/>
            <person name="Kagoshima H."/>
            <person name="Schijlen E."/>
            <person name="Tajeshwar N."/>
            <person name="Catarino B."/>
            <person name="Hetherington A.J."/>
            <person name="Saltykova A."/>
            <person name="Bonnot C."/>
            <person name="Breuninger H."/>
            <person name="Symeonidi A."/>
            <person name="Radhakrishnan G.V."/>
            <person name="Van Nieuwerburgh F."/>
            <person name="Deforce D."/>
            <person name="Chang C."/>
            <person name="Karol K.G."/>
            <person name="Hedrich R."/>
            <person name="Ulvskov P."/>
            <person name="Glockner G."/>
            <person name="Delwiche C.F."/>
            <person name="Petrasek J."/>
            <person name="Van de Peer Y."/>
            <person name="Friml J."/>
            <person name="Beilby M."/>
            <person name="Dolan L."/>
            <person name="Kohara Y."/>
            <person name="Sugano S."/>
            <person name="Fujiyama A."/>
            <person name="Delaux P.-M."/>
            <person name="Quint M."/>
            <person name="TheiBen G."/>
            <person name="Hagemann M."/>
            <person name="Harholt J."/>
            <person name="Dunand C."/>
            <person name="Zachgo S."/>
            <person name="Langdale J."/>
            <person name="Maumus F."/>
            <person name="Straeten D.V.D."/>
            <person name="Gould S.B."/>
            <person name="Rensing S.A."/>
        </authorList>
    </citation>
    <scope>NUCLEOTIDE SEQUENCE [LARGE SCALE GENOMIC DNA]</scope>
    <source>
        <strain evidence="12 13">S276</strain>
    </source>
</reference>
<dbReference type="GO" id="GO:0005789">
    <property type="term" value="C:endoplasmic reticulum membrane"/>
    <property type="evidence" value="ECO:0007669"/>
    <property type="project" value="UniProtKB-SubCell"/>
</dbReference>
<feature type="compositionally biased region" description="Basic and acidic residues" evidence="11">
    <location>
        <begin position="435"/>
        <end position="453"/>
    </location>
</feature>
<feature type="transmembrane region" description="Helical" evidence="10">
    <location>
        <begin position="159"/>
        <end position="175"/>
    </location>
</feature>
<dbReference type="UniPathway" id="UPA00378"/>
<dbReference type="EMBL" id="BFEA01000009">
    <property type="protein sequence ID" value="GBG60228.1"/>
    <property type="molecule type" value="Genomic_DNA"/>
</dbReference>
<dbReference type="OrthoDB" id="1689333at2759"/>
<feature type="transmembrane region" description="Helical" evidence="10">
    <location>
        <begin position="126"/>
        <end position="147"/>
    </location>
</feature>
<feature type="compositionally biased region" description="Acidic residues" evidence="11">
    <location>
        <begin position="422"/>
        <end position="434"/>
    </location>
</feature>
<comment type="subcellular location">
    <subcellularLocation>
        <location evidence="1 10">Endoplasmic reticulum membrane</location>
        <topology evidence="1 10">Multi-pass membrane protein</topology>
    </subcellularLocation>
</comment>
<comment type="pathway">
    <text evidence="2 10">Protein modification; protein glycosylation.</text>
</comment>
<keyword evidence="4 10" id="KW-0328">Glycosyltransferase</keyword>
<accession>A0A388JR34</accession>
<evidence type="ECO:0000256" key="5">
    <source>
        <dbReference type="ARBA" id="ARBA00022679"/>
    </source>
</evidence>
<feature type="transmembrane region" description="Helical" evidence="10">
    <location>
        <begin position="210"/>
        <end position="231"/>
    </location>
</feature>
<keyword evidence="6 10" id="KW-0812">Transmembrane</keyword>